<proteinExistence type="predicted"/>
<dbReference type="PANTHER" id="PTHR43214">
    <property type="entry name" value="TWO-COMPONENT RESPONSE REGULATOR"/>
    <property type="match status" value="1"/>
</dbReference>
<reference evidence="3 4" key="1">
    <citation type="journal article" date="2011" name="J. Bacteriol.">
        <title>Genome sequence of the mercury-methylating and pleomorphic Desulfovibrio africanus Strain Walvis Bay.</title>
        <authorList>
            <person name="Brown S.D."/>
            <person name="Wall J.D."/>
            <person name="Kucken A.M."/>
            <person name="Gilmour C.C."/>
            <person name="Podar M."/>
            <person name="Brandt C.C."/>
            <person name="Teshima H."/>
            <person name="Detter J.C."/>
            <person name="Han C.S."/>
            <person name="Land M.L."/>
            <person name="Lucas S."/>
            <person name="Han J."/>
            <person name="Pennacchio L."/>
            <person name="Nolan M."/>
            <person name="Pitluck S."/>
            <person name="Woyke T."/>
            <person name="Goodwin L."/>
            <person name="Palumbo A.V."/>
            <person name="Elias D.A."/>
        </authorList>
    </citation>
    <scope>NUCLEOTIDE SEQUENCE [LARGE SCALE GENOMIC DNA]</scope>
    <source>
        <strain evidence="3 4">Walvis Bay</strain>
    </source>
</reference>
<dbReference type="InterPro" id="IPR000792">
    <property type="entry name" value="Tscrpt_reg_LuxR_C"/>
</dbReference>
<dbReference type="Gene3D" id="3.40.50.2300">
    <property type="match status" value="1"/>
</dbReference>
<dbReference type="STRING" id="690850.Desaf_0781"/>
<dbReference type="GO" id="GO:0006355">
    <property type="term" value="P:regulation of DNA-templated transcription"/>
    <property type="evidence" value="ECO:0007669"/>
    <property type="project" value="InterPro"/>
</dbReference>
<keyword evidence="1" id="KW-0238">DNA-binding</keyword>
<dbReference type="SMART" id="SM00421">
    <property type="entry name" value="HTH_LUXR"/>
    <property type="match status" value="1"/>
</dbReference>
<sequence>MRASIQIFSRNMIQNEMLAASISSATGLSCECIDVLPPAQGRAEIGQRMMLIDWQQLDGDSRWDALGDVLGDPMQTMDTILFNVPTGLDIERQALDRGVRGIFRQNQPLKLLMRGITAVLEGELWYSRRAISERLRQNQLTQASPKAASAGKEMLSAREREVLLLIAQGLSNDEVGDKLCISLSTVKKHLCNIYAKLKISNRIQAAFWAVQNLKN</sequence>
<name>F3YUV5_DESAF</name>
<dbReference type="PROSITE" id="PS51257">
    <property type="entry name" value="PROKAR_LIPOPROTEIN"/>
    <property type="match status" value="1"/>
</dbReference>
<dbReference type="Pfam" id="PF00196">
    <property type="entry name" value="GerE"/>
    <property type="match status" value="1"/>
</dbReference>
<gene>
    <name evidence="3" type="ORF">Desaf_0781</name>
</gene>
<evidence type="ECO:0000259" key="2">
    <source>
        <dbReference type="PROSITE" id="PS50043"/>
    </source>
</evidence>
<dbReference type="PROSITE" id="PS00622">
    <property type="entry name" value="HTH_LUXR_1"/>
    <property type="match status" value="1"/>
</dbReference>
<keyword evidence="4" id="KW-1185">Reference proteome</keyword>
<dbReference type="PROSITE" id="PS50043">
    <property type="entry name" value="HTH_LUXR_2"/>
    <property type="match status" value="1"/>
</dbReference>
<dbReference type="HOGENOM" id="CLU_000445_90_7_7"/>
<dbReference type="InterPro" id="IPR036388">
    <property type="entry name" value="WH-like_DNA-bd_sf"/>
</dbReference>
<dbReference type="PRINTS" id="PR00038">
    <property type="entry name" value="HTHLUXR"/>
</dbReference>
<dbReference type="PANTHER" id="PTHR43214:SF38">
    <property type="entry name" value="NITRATE_NITRITE RESPONSE REGULATOR PROTEIN NARL"/>
    <property type="match status" value="1"/>
</dbReference>
<accession>F3YUV5</accession>
<protein>
    <submittedName>
        <fullName evidence="3">Transcriptional regulator, LuxR family</fullName>
    </submittedName>
</protein>
<dbReference type="SUPFAM" id="SSF46894">
    <property type="entry name" value="C-terminal effector domain of the bipartite response regulators"/>
    <property type="match status" value="1"/>
</dbReference>
<dbReference type="RefSeq" id="WP_014258966.1">
    <property type="nucleotide sequence ID" value="NC_016629.1"/>
</dbReference>
<dbReference type="eggNOG" id="COG2197">
    <property type="taxonomic scope" value="Bacteria"/>
</dbReference>
<dbReference type="EMBL" id="CP003221">
    <property type="protein sequence ID" value="EGJ49132.1"/>
    <property type="molecule type" value="Genomic_DNA"/>
</dbReference>
<dbReference type="Proteomes" id="UP000007844">
    <property type="component" value="Chromosome"/>
</dbReference>
<dbReference type="InterPro" id="IPR016032">
    <property type="entry name" value="Sig_transdc_resp-reg_C-effctor"/>
</dbReference>
<dbReference type="InterPro" id="IPR039420">
    <property type="entry name" value="WalR-like"/>
</dbReference>
<organism evidence="3 4">
    <name type="scientific">Desulfocurvibacter africanus subsp. africanus str. Walvis Bay</name>
    <dbReference type="NCBI Taxonomy" id="690850"/>
    <lineage>
        <taxon>Bacteria</taxon>
        <taxon>Pseudomonadati</taxon>
        <taxon>Thermodesulfobacteriota</taxon>
        <taxon>Desulfovibrionia</taxon>
        <taxon>Desulfovibrionales</taxon>
        <taxon>Desulfovibrionaceae</taxon>
        <taxon>Desulfocurvibacter</taxon>
    </lineage>
</organism>
<evidence type="ECO:0000313" key="3">
    <source>
        <dbReference type="EMBL" id="EGJ49132.1"/>
    </source>
</evidence>
<dbReference type="Gene3D" id="1.10.10.10">
    <property type="entry name" value="Winged helix-like DNA-binding domain superfamily/Winged helix DNA-binding domain"/>
    <property type="match status" value="1"/>
</dbReference>
<evidence type="ECO:0000256" key="1">
    <source>
        <dbReference type="ARBA" id="ARBA00023125"/>
    </source>
</evidence>
<evidence type="ECO:0000313" key="4">
    <source>
        <dbReference type="Proteomes" id="UP000007844"/>
    </source>
</evidence>
<feature type="domain" description="HTH luxR-type" evidence="2">
    <location>
        <begin position="148"/>
        <end position="213"/>
    </location>
</feature>
<dbReference type="CDD" id="cd06170">
    <property type="entry name" value="LuxR_C_like"/>
    <property type="match status" value="1"/>
</dbReference>
<dbReference type="AlphaFoldDB" id="F3YUV5"/>
<dbReference type="GO" id="GO:0003677">
    <property type="term" value="F:DNA binding"/>
    <property type="evidence" value="ECO:0007669"/>
    <property type="project" value="UniProtKB-KW"/>
</dbReference>
<dbReference type="KEGG" id="daf:Desaf_0781"/>